<dbReference type="GO" id="GO:0045003">
    <property type="term" value="P:double-strand break repair via synthesis-dependent strand annealing"/>
    <property type="evidence" value="ECO:0007669"/>
    <property type="project" value="TreeGrafter"/>
</dbReference>
<dbReference type="GO" id="GO:0016787">
    <property type="term" value="F:hydrolase activity"/>
    <property type="evidence" value="ECO:0007669"/>
    <property type="project" value="UniProtKB-KW"/>
</dbReference>
<dbReference type="GO" id="GO:0009378">
    <property type="term" value="F:four-way junction helicase activity"/>
    <property type="evidence" value="ECO:0007669"/>
    <property type="project" value="TreeGrafter"/>
</dbReference>
<protein>
    <submittedName>
        <fullName evidence="6">Uncharacterized protein</fullName>
    </submittedName>
</protein>
<dbReference type="Gene3D" id="3.40.50.300">
    <property type="entry name" value="P-loop containing nucleotide triphosphate hydrolases"/>
    <property type="match status" value="1"/>
</dbReference>
<dbReference type="PANTHER" id="PTHR14025">
    <property type="entry name" value="FANCONI ANEMIA GROUP M FANCM FAMILY MEMBER"/>
    <property type="match status" value="1"/>
</dbReference>
<evidence type="ECO:0000256" key="3">
    <source>
        <dbReference type="ARBA" id="ARBA00022806"/>
    </source>
</evidence>
<dbReference type="GO" id="GO:0036297">
    <property type="term" value="P:interstrand cross-link repair"/>
    <property type="evidence" value="ECO:0007669"/>
    <property type="project" value="TreeGrafter"/>
</dbReference>
<reference evidence="6" key="1">
    <citation type="submission" date="2022-11" db="UniProtKB">
        <authorList>
            <consortium name="WormBaseParasite"/>
        </authorList>
    </citation>
    <scope>IDENTIFICATION</scope>
</reference>
<keyword evidence="5" id="KW-1185">Reference proteome</keyword>
<dbReference type="Proteomes" id="UP000887540">
    <property type="component" value="Unplaced"/>
</dbReference>
<evidence type="ECO:0000256" key="1">
    <source>
        <dbReference type="ARBA" id="ARBA00022741"/>
    </source>
</evidence>
<keyword evidence="3" id="KW-0347">Helicase</keyword>
<dbReference type="PANTHER" id="PTHR14025:SF20">
    <property type="entry name" value="FANCONI ANEMIA GROUP M PROTEIN"/>
    <property type="match status" value="1"/>
</dbReference>
<accession>A0A914D275</accession>
<evidence type="ECO:0000256" key="4">
    <source>
        <dbReference type="ARBA" id="ARBA00022840"/>
    </source>
</evidence>
<evidence type="ECO:0000313" key="5">
    <source>
        <dbReference type="Proteomes" id="UP000887540"/>
    </source>
</evidence>
<dbReference type="WBParaSite" id="ACRNAN_scaffold1708.g31613.t1">
    <property type="protein sequence ID" value="ACRNAN_scaffold1708.g31613.t1"/>
    <property type="gene ID" value="ACRNAN_scaffold1708.g31613"/>
</dbReference>
<sequence length="505" mass="57719">MSLFDTPKVKAKRISGSNNPAIITISDDENTNLTSTPGPSRKVNASYSNISKLNGHSFQRHESNLSTKSTIGENNDRSKFFIPLNAYTSEIHRESVMKILLSNTFLVAPDIFFRAKIAAIVAYNFYKNFPNCGIVFIGSKELELQMELCKTLGIPTNLLFDFTKESKRKKLIGEKLSGVFFVQAQAYIKNIQEHFRKVPLKLLVINEAEKAQGSNALSKLVTSTMNSLFGDDYQGFRILALASSIERNLPKAQSLIANLNISNLMIKNYDDTTFTKALYSKDSFVYDIDVGEQFKQHLSSWREGTKNFTEFLVSANFLNESEPDALIFHDFEKWSKKTSFDDPVFINLFEVVPALIEAYKILICHGYRAFFLFLTAQIPKTSELLEKIMENSFLKEVYQFSIENFGYDAFPDRETISFEEMSKMHPKMPRLIDLLNEILTPKCPKIMIFCGNFFASRAVAELLNNWNAGRVLENWSEYSEQLLESRLLGPAQQDEKWFGMWKVLP</sequence>
<organism evidence="5 6">
    <name type="scientific">Acrobeloides nanus</name>
    <dbReference type="NCBI Taxonomy" id="290746"/>
    <lineage>
        <taxon>Eukaryota</taxon>
        <taxon>Metazoa</taxon>
        <taxon>Ecdysozoa</taxon>
        <taxon>Nematoda</taxon>
        <taxon>Chromadorea</taxon>
        <taxon>Rhabditida</taxon>
        <taxon>Tylenchina</taxon>
        <taxon>Cephalobomorpha</taxon>
        <taxon>Cephaloboidea</taxon>
        <taxon>Cephalobidae</taxon>
        <taxon>Acrobeloides</taxon>
    </lineage>
</organism>
<keyword evidence="2" id="KW-0378">Hydrolase</keyword>
<dbReference type="GO" id="GO:0000400">
    <property type="term" value="F:four-way junction DNA binding"/>
    <property type="evidence" value="ECO:0007669"/>
    <property type="project" value="TreeGrafter"/>
</dbReference>
<dbReference type="InterPro" id="IPR027417">
    <property type="entry name" value="P-loop_NTPase"/>
</dbReference>
<dbReference type="AlphaFoldDB" id="A0A914D275"/>
<dbReference type="GO" id="GO:0005524">
    <property type="term" value="F:ATP binding"/>
    <property type="evidence" value="ECO:0007669"/>
    <property type="project" value="UniProtKB-KW"/>
</dbReference>
<evidence type="ECO:0000313" key="6">
    <source>
        <dbReference type="WBParaSite" id="ACRNAN_scaffold1708.g31613.t1"/>
    </source>
</evidence>
<evidence type="ECO:0000256" key="2">
    <source>
        <dbReference type="ARBA" id="ARBA00022801"/>
    </source>
</evidence>
<keyword evidence="4" id="KW-0067">ATP-binding</keyword>
<proteinExistence type="predicted"/>
<dbReference type="GO" id="GO:0043138">
    <property type="term" value="F:3'-5' DNA helicase activity"/>
    <property type="evidence" value="ECO:0007669"/>
    <property type="project" value="TreeGrafter"/>
</dbReference>
<name>A0A914D275_9BILA</name>
<keyword evidence="1" id="KW-0547">Nucleotide-binding</keyword>